<feature type="non-terminal residue" evidence="1">
    <location>
        <position position="102"/>
    </location>
</feature>
<evidence type="ECO:0000313" key="1">
    <source>
        <dbReference type="EMBL" id="KAJ1677027.1"/>
    </source>
</evidence>
<dbReference type="EMBL" id="JAMZIH010003123">
    <property type="protein sequence ID" value="KAJ1677027.1"/>
    <property type="molecule type" value="Genomic_DNA"/>
</dbReference>
<sequence length="102" mass="10616">MRAPAPPNAALNTRESIKTEKAKAAASVLTDVLQQLAKMGSTKGSTSSKPPSTVATASPPSRGDYCSATDTPADNSESQRSALHDKVAELEALLQDLHSKPN</sequence>
<protein>
    <submittedName>
        <fullName evidence="1">Uncharacterized protein</fullName>
    </submittedName>
</protein>
<dbReference type="Proteomes" id="UP001145114">
    <property type="component" value="Unassembled WGS sequence"/>
</dbReference>
<proteinExistence type="predicted"/>
<reference evidence="1" key="1">
    <citation type="submission" date="2022-06" db="EMBL/GenBank/DDBJ databases">
        <title>Phylogenomic reconstructions and comparative analyses of Kickxellomycotina fungi.</title>
        <authorList>
            <person name="Reynolds N.K."/>
            <person name="Stajich J.E."/>
            <person name="Barry K."/>
            <person name="Grigoriev I.V."/>
            <person name="Crous P."/>
            <person name="Smith M.E."/>
        </authorList>
    </citation>
    <scope>NUCLEOTIDE SEQUENCE</scope>
    <source>
        <strain evidence="1">RSA 2271</strain>
    </source>
</reference>
<comment type="caution">
    <text evidence="1">The sequence shown here is derived from an EMBL/GenBank/DDBJ whole genome shotgun (WGS) entry which is preliminary data.</text>
</comment>
<evidence type="ECO:0000313" key="2">
    <source>
        <dbReference type="Proteomes" id="UP001145114"/>
    </source>
</evidence>
<keyword evidence="2" id="KW-1185">Reference proteome</keyword>
<accession>A0ACC1HLG1</accession>
<organism evidence="1 2">
    <name type="scientific">Spiromyces aspiralis</name>
    <dbReference type="NCBI Taxonomy" id="68401"/>
    <lineage>
        <taxon>Eukaryota</taxon>
        <taxon>Fungi</taxon>
        <taxon>Fungi incertae sedis</taxon>
        <taxon>Zoopagomycota</taxon>
        <taxon>Kickxellomycotina</taxon>
        <taxon>Kickxellomycetes</taxon>
        <taxon>Kickxellales</taxon>
        <taxon>Kickxellaceae</taxon>
        <taxon>Spiromyces</taxon>
    </lineage>
</organism>
<name>A0ACC1HLG1_9FUNG</name>
<gene>
    <name evidence="1" type="ORF">EV182_007031</name>
</gene>